<dbReference type="EMBL" id="BTGU01000002">
    <property type="protein sequence ID" value="GMN30061.1"/>
    <property type="molecule type" value="Genomic_DNA"/>
</dbReference>
<evidence type="ECO:0000313" key="9">
    <source>
        <dbReference type="EMBL" id="GMN30061.1"/>
    </source>
</evidence>
<evidence type="ECO:0000256" key="5">
    <source>
        <dbReference type="ARBA" id="ARBA00022702"/>
    </source>
</evidence>
<evidence type="ECO:0000256" key="2">
    <source>
        <dbReference type="ARBA" id="ARBA00008963"/>
    </source>
</evidence>
<dbReference type="AlphaFoldDB" id="A0AA87ZP10"/>
<dbReference type="PANTHER" id="PTHR33348">
    <property type="entry name" value="PRECURSOR OF CEP5"/>
    <property type="match status" value="1"/>
</dbReference>
<keyword evidence="10" id="KW-1185">Reference proteome</keyword>
<dbReference type="Gramene" id="FCD_00006375-RA">
    <property type="protein sequence ID" value="FCD_00006375-RA:cds"/>
    <property type="gene ID" value="FCD_00006375"/>
</dbReference>
<dbReference type="GO" id="GO:1901371">
    <property type="term" value="P:regulation of leaf morphogenesis"/>
    <property type="evidence" value="ECO:0007669"/>
    <property type="project" value="TreeGrafter"/>
</dbReference>
<dbReference type="GO" id="GO:0005179">
    <property type="term" value="F:hormone activity"/>
    <property type="evidence" value="ECO:0007669"/>
    <property type="project" value="UniProtKB-KW"/>
</dbReference>
<protein>
    <submittedName>
        <fullName evidence="9">Uncharacterized protein</fullName>
    </submittedName>
</protein>
<dbReference type="GO" id="GO:0006995">
    <property type="term" value="P:cellular response to nitrogen starvation"/>
    <property type="evidence" value="ECO:0007669"/>
    <property type="project" value="UniProtKB-ARBA"/>
</dbReference>
<evidence type="ECO:0000256" key="1">
    <source>
        <dbReference type="ARBA" id="ARBA00004271"/>
    </source>
</evidence>
<evidence type="ECO:0000313" key="10">
    <source>
        <dbReference type="Proteomes" id="UP001187192"/>
    </source>
</evidence>
<feature type="signal peptide" evidence="8">
    <location>
        <begin position="1"/>
        <end position="25"/>
    </location>
</feature>
<dbReference type="Proteomes" id="UP001187192">
    <property type="component" value="Unassembled WGS sequence"/>
</dbReference>
<comment type="subcellular location">
    <subcellularLocation>
        <location evidence="1">Secreted</location>
        <location evidence="1">Extracellular space</location>
        <location evidence="1">Apoplast</location>
    </subcellularLocation>
</comment>
<comment type="caution">
    <text evidence="9">The sequence shown here is derived from an EMBL/GenBank/DDBJ whole genome shotgun (WGS) entry which is preliminary data.</text>
</comment>
<evidence type="ECO:0000256" key="3">
    <source>
        <dbReference type="ARBA" id="ARBA00022523"/>
    </source>
</evidence>
<dbReference type="GO" id="GO:0048046">
    <property type="term" value="C:apoplast"/>
    <property type="evidence" value="ECO:0007669"/>
    <property type="project" value="UniProtKB-SubCell"/>
</dbReference>
<sequence>MVKSTHIVLFFLLAIVSHELLSVEARKVRKDVKLIDRKDLITTASVAVARPGQLHRGIKEEMNGLVSAFRPTTPGHSPGVGHSIKTSMAGEVASPGQLHRGIKEELDRFVPAFPPPTPLPNPRVGQFIHN</sequence>
<dbReference type="GO" id="GO:2000280">
    <property type="term" value="P:regulation of root development"/>
    <property type="evidence" value="ECO:0007669"/>
    <property type="project" value="TreeGrafter"/>
</dbReference>
<dbReference type="InterPro" id="IPR033250">
    <property type="entry name" value="CEP"/>
</dbReference>
<dbReference type="GO" id="GO:0048364">
    <property type="term" value="P:root development"/>
    <property type="evidence" value="ECO:0007669"/>
    <property type="project" value="InterPro"/>
</dbReference>
<comment type="similarity">
    <text evidence="2">Belongs to the C-terminally encoded plant signaling peptide (CEP) family.</text>
</comment>
<organism evidence="9 10">
    <name type="scientific">Ficus carica</name>
    <name type="common">Common fig</name>
    <dbReference type="NCBI Taxonomy" id="3494"/>
    <lineage>
        <taxon>Eukaryota</taxon>
        <taxon>Viridiplantae</taxon>
        <taxon>Streptophyta</taxon>
        <taxon>Embryophyta</taxon>
        <taxon>Tracheophyta</taxon>
        <taxon>Spermatophyta</taxon>
        <taxon>Magnoliopsida</taxon>
        <taxon>eudicotyledons</taxon>
        <taxon>Gunneridae</taxon>
        <taxon>Pentapetalae</taxon>
        <taxon>rosids</taxon>
        <taxon>fabids</taxon>
        <taxon>Rosales</taxon>
        <taxon>Moraceae</taxon>
        <taxon>Ficeae</taxon>
        <taxon>Ficus</taxon>
    </lineage>
</organism>
<evidence type="ECO:0000256" key="8">
    <source>
        <dbReference type="SAM" id="SignalP"/>
    </source>
</evidence>
<feature type="chain" id="PRO_5041685642" evidence="8">
    <location>
        <begin position="26"/>
        <end position="130"/>
    </location>
</feature>
<evidence type="ECO:0000256" key="6">
    <source>
        <dbReference type="ARBA" id="ARBA00022729"/>
    </source>
</evidence>
<evidence type="ECO:0000256" key="4">
    <source>
        <dbReference type="ARBA" id="ARBA00022525"/>
    </source>
</evidence>
<name>A0AA87ZP10_FICCA</name>
<keyword evidence="3" id="KW-0052">Apoplast</keyword>
<dbReference type="PANTHER" id="PTHR33348:SF3">
    <property type="entry name" value="PRECURSOR OF CEP1"/>
    <property type="match status" value="1"/>
</dbReference>
<keyword evidence="4" id="KW-0964">Secreted</keyword>
<dbReference type="GO" id="GO:1902025">
    <property type="term" value="P:nitrate import"/>
    <property type="evidence" value="ECO:0007669"/>
    <property type="project" value="TreeGrafter"/>
</dbReference>
<keyword evidence="5" id="KW-0372">Hormone</keyword>
<keyword evidence="6 8" id="KW-0732">Signal</keyword>
<reference evidence="9" key="1">
    <citation type="submission" date="2023-07" db="EMBL/GenBank/DDBJ databases">
        <title>draft genome sequence of fig (Ficus carica).</title>
        <authorList>
            <person name="Takahashi T."/>
            <person name="Nishimura K."/>
        </authorList>
    </citation>
    <scope>NUCLEOTIDE SEQUENCE</scope>
</reference>
<accession>A0AA87ZP10</accession>
<keyword evidence="7" id="KW-0379">Hydroxylation</keyword>
<gene>
    <name evidence="9" type="ORF">TIFTF001_002677</name>
</gene>
<evidence type="ECO:0000256" key="7">
    <source>
        <dbReference type="ARBA" id="ARBA00023278"/>
    </source>
</evidence>
<proteinExistence type="inferred from homology"/>